<dbReference type="InterPro" id="IPR036236">
    <property type="entry name" value="Znf_C2H2_sf"/>
</dbReference>
<keyword evidence="4" id="KW-1185">Reference proteome</keyword>
<dbReference type="PROSITE" id="PS00028">
    <property type="entry name" value="ZINC_FINGER_C2H2_1"/>
    <property type="match status" value="3"/>
</dbReference>
<evidence type="ECO:0000259" key="2">
    <source>
        <dbReference type="PROSITE" id="PS50157"/>
    </source>
</evidence>
<dbReference type="Proteomes" id="UP000321570">
    <property type="component" value="Unassembled WGS sequence"/>
</dbReference>
<sequence>MVETRSQRRQLRIIEGRDPSDFSDFDCESPPDRRRIRRKFKEGKPKSYRCRFCKETFVRKSKRRRHERTHNRKCLCSACPEYFDFLSDAAKHFTVVHLNKTEFYCNVCSLYFKNETSKKWHRRYHNH</sequence>
<dbReference type="SMART" id="SM00355">
    <property type="entry name" value="ZnF_C2H2"/>
    <property type="match status" value="3"/>
</dbReference>
<feature type="domain" description="C2H2-type" evidence="2">
    <location>
        <begin position="48"/>
        <end position="70"/>
    </location>
</feature>
<keyword evidence="1" id="KW-0863">Zinc-finger</keyword>
<evidence type="ECO:0000256" key="1">
    <source>
        <dbReference type="PROSITE-ProRule" id="PRU00042"/>
    </source>
</evidence>
<name>A0A564YJC8_HYMDI</name>
<evidence type="ECO:0000313" key="4">
    <source>
        <dbReference type="Proteomes" id="UP000321570"/>
    </source>
</evidence>
<feature type="domain" description="C2H2-type" evidence="2">
    <location>
        <begin position="103"/>
        <end position="127"/>
    </location>
</feature>
<dbReference type="GO" id="GO:0008270">
    <property type="term" value="F:zinc ion binding"/>
    <property type="evidence" value="ECO:0007669"/>
    <property type="project" value="UniProtKB-KW"/>
</dbReference>
<dbReference type="Gene3D" id="3.30.160.60">
    <property type="entry name" value="Classic Zinc Finger"/>
    <property type="match status" value="1"/>
</dbReference>
<keyword evidence="1" id="KW-0862">Zinc</keyword>
<proteinExistence type="predicted"/>
<keyword evidence="1" id="KW-0479">Metal-binding</keyword>
<gene>
    <name evidence="3" type="ORF">WMSIL1_LOCUS7003</name>
</gene>
<dbReference type="EMBL" id="CABIJS010000233">
    <property type="protein sequence ID" value="VUZ47290.1"/>
    <property type="molecule type" value="Genomic_DNA"/>
</dbReference>
<organism evidence="3 4">
    <name type="scientific">Hymenolepis diminuta</name>
    <name type="common">Rat tapeworm</name>
    <dbReference type="NCBI Taxonomy" id="6216"/>
    <lineage>
        <taxon>Eukaryota</taxon>
        <taxon>Metazoa</taxon>
        <taxon>Spiralia</taxon>
        <taxon>Lophotrochozoa</taxon>
        <taxon>Platyhelminthes</taxon>
        <taxon>Cestoda</taxon>
        <taxon>Eucestoda</taxon>
        <taxon>Cyclophyllidea</taxon>
        <taxon>Hymenolepididae</taxon>
        <taxon>Hymenolepis</taxon>
    </lineage>
</organism>
<dbReference type="SUPFAM" id="SSF57667">
    <property type="entry name" value="beta-beta-alpha zinc fingers"/>
    <property type="match status" value="1"/>
</dbReference>
<dbReference type="AlphaFoldDB" id="A0A564YJC8"/>
<evidence type="ECO:0000313" key="3">
    <source>
        <dbReference type="EMBL" id="VUZ47290.1"/>
    </source>
</evidence>
<protein>
    <recommendedName>
        <fullName evidence="2">C2H2-type domain-containing protein</fullName>
    </recommendedName>
</protein>
<dbReference type="PROSITE" id="PS50157">
    <property type="entry name" value="ZINC_FINGER_C2H2_2"/>
    <property type="match status" value="2"/>
</dbReference>
<reference evidence="3 4" key="1">
    <citation type="submission" date="2019-07" db="EMBL/GenBank/DDBJ databases">
        <authorList>
            <person name="Jastrzebski P J."/>
            <person name="Paukszto L."/>
            <person name="Jastrzebski P J."/>
        </authorList>
    </citation>
    <scope>NUCLEOTIDE SEQUENCE [LARGE SCALE GENOMIC DNA]</scope>
    <source>
        <strain evidence="3 4">WMS-il1</strain>
    </source>
</reference>
<dbReference type="InterPro" id="IPR013087">
    <property type="entry name" value="Znf_C2H2_type"/>
</dbReference>
<accession>A0A564YJC8</accession>